<comment type="caution">
    <text evidence="2">The sequence shown here is derived from an EMBL/GenBank/DDBJ whole genome shotgun (WGS) entry which is preliminary data.</text>
</comment>
<dbReference type="Proteomes" id="UP000663833">
    <property type="component" value="Unassembled WGS sequence"/>
</dbReference>
<dbReference type="InterPro" id="IPR001810">
    <property type="entry name" value="F-box_dom"/>
</dbReference>
<feature type="domain" description="F-box" evidence="1">
    <location>
        <begin position="16"/>
        <end position="69"/>
    </location>
</feature>
<dbReference type="InterPro" id="IPR032675">
    <property type="entry name" value="LRR_dom_sf"/>
</dbReference>
<dbReference type="PROSITE" id="PS50181">
    <property type="entry name" value="FBOX"/>
    <property type="match status" value="1"/>
</dbReference>
<dbReference type="Proteomes" id="UP000663851">
    <property type="component" value="Unassembled WGS sequence"/>
</dbReference>
<evidence type="ECO:0000313" key="3">
    <source>
        <dbReference type="EMBL" id="CAF4486067.1"/>
    </source>
</evidence>
<gene>
    <name evidence="3" type="ORF">HFQ381_LOCUS26656</name>
    <name evidence="2" type="ORF">LUA448_LOCUS30739</name>
</gene>
<dbReference type="Gene3D" id="3.80.10.10">
    <property type="entry name" value="Ribonuclease Inhibitor"/>
    <property type="match status" value="1"/>
</dbReference>
<dbReference type="EMBL" id="CAJOBO010003251">
    <property type="protein sequence ID" value="CAF4486067.1"/>
    <property type="molecule type" value="Genomic_DNA"/>
</dbReference>
<organism evidence="2 4">
    <name type="scientific">Rotaria socialis</name>
    <dbReference type="NCBI Taxonomy" id="392032"/>
    <lineage>
        <taxon>Eukaryota</taxon>
        <taxon>Metazoa</taxon>
        <taxon>Spiralia</taxon>
        <taxon>Gnathifera</taxon>
        <taxon>Rotifera</taxon>
        <taxon>Eurotatoria</taxon>
        <taxon>Bdelloidea</taxon>
        <taxon>Philodinida</taxon>
        <taxon>Philodinidae</taxon>
        <taxon>Rotaria</taxon>
    </lineage>
</organism>
<evidence type="ECO:0000313" key="2">
    <source>
        <dbReference type="EMBL" id="CAF3607114.1"/>
    </source>
</evidence>
<protein>
    <recommendedName>
        <fullName evidence="1">F-box domain-containing protein</fullName>
    </recommendedName>
</protein>
<dbReference type="SUPFAM" id="SSF52047">
    <property type="entry name" value="RNI-like"/>
    <property type="match status" value="1"/>
</dbReference>
<evidence type="ECO:0000259" key="1">
    <source>
        <dbReference type="PROSITE" id="PS50181"/>
    </source>
</evidence>
<accession>A0A818NK13</accession>
<evidence type="ECO:0000313" key="4">
    <source>
        <dbReference type="Proteomes" id="UP000663833"/>
    </source>
</evidence>
<dbReference type="AlphaFoldDB" id="A0A818NK13"/>
<dbReference type="EMBL" id="CAJNYD010004524">
    <property type="protein sequence ID" value="CAF3607114.1"/>
    <property type="molecule type" value="Genomic_DNA"/>
</dbReference>
<dbReference type="InterPro" id="IPR036047">
    <property type="entry name" value="F-box-like_dom_sf"/>
</dbReference>
<sequence length="369" mass="43350">MNRIDDLSIISSPCAIMILESLPDEIFVEIFEYVSIQDLYRGFYSLNLRFRMIIASLTNLHGETTFERELHSLPFRFFASRITKFSMHHVDLMDLSPFSAVRSLTLYIEPNRAQCHVIRAFSHLKYLYISQRPIDHFYYSVSLPHFVFTNAYPNLYTCQLNLISYRVQQHWTCIPSLHTLSVCLENPRVFTQILQSCPSLTRLKVELTQHFTRPTTRFDIAPHVCLRRFYLYLNQTMFSCCDIIEILLSLVPNLTNLVIRGAASTVYSLNINSLADMLHRCVPKLQHFYLDMFIEESLSRMLTDSTKQQIGQLFRLFTNIQIYPSTQKVPARLFIQGLNRNYFPFSVHYFLQESYYLDISGNNISDKQF</sequence>
<reference evidence="2" key="1">
    <citation type="submission" date="2021-02" db="EMBL/GenBank/DDBJ databases">
        <authorList>
            <person name="Nowell W R."/>
        </authorList>
    </citation>
    <scope>NUCLEOTIDE SEQUENCE</scope>
</reference>
<proteinExistence type="predicted"/>
<dbReference type="SUPFAM" id="SSF81383">
    <property type="entry name" value="F-box domain"/>
    <property type="match status" value="1"/>
</dbReference>
<name>A0A818NK13_9BILA</name>